<feature type="compositionally biased region" description="Basic residues" evidence="5">
    <location>
        <begin position="147"/>
        <end position="159"/>
    </location>
</feature>
<dbReference type="RefSeq" id="XP_069207826.1">
    <property type="nucleotide sequence ID" value="XM_069355755.1"/>
</dbReference>
<feature type="chain" id="PRO_5045319764" description="CFEM domain-containing protein" evidence="6">
    <location>
        <begin position="20"/>
        <end position="159"/>
    </location>
</feature>
<protein>
    <recommendedName>
        <fullName evidence="7">CFEM domain-containing protein</fullName>
    </recommendedName>
</protein>
<evidence type="ECO:0000259" key="7">
    <source>
        <dbReference type="Pfam" id="PF05730"/>
    </source>
</evidence>
<evidence type="ECO:0000256" key="3">
    <source>
        <dbReference type="ARBA" id="ARBA00022729"/>
    </source>
</evidence>
<feature type="compositionally biased region" description="Low complexity" evidence="5">
    <location>
        <begin position="101"/>
        <end position="144"/>
    </location>
</feature>
<comment type="subcellular location">
    <subcellularLocation>
        <location evidence="1">Secreted</location>
    </subcellularLocation>
</comment>
<dbReference type="Proteomes" id="UP001565368">
    <property type="component" value="Unassembled WGS sequence"/>
</dbReference>
<gene>
    <name evidence="8" type="ORF">Q8F55_007318</name>
</gene>
<dbReference type="EMBL" id="JBBXJM010000005">
    <property type="protein sequence ID" value="KAL1407882.1"/>
    <property type="molecule type" value="Genomic_DNA"/>
</dbReference>
<keyword evidence="2" id="KW-0964">Secreted</keyword>
<evidence type="ECO:0000256" key="5">
    <source>
        <dbReference type="SAM" id="MobiDB-lite"/>
    </source>
</evidence>
<keyword evidence="4" id="KW-1015">Disulfide bond</keyword>
<organism evidence="8 9">
    <name type="scientific">Vanrija albida</name>
    <dbReference type="NCBI Taxonomy" id="181172"/>
    <lineage>
        <taxon>Eukaryota</taxon>
        <taxon>Fungi</taxon>
        <taxon>Dikarya</taxon>
        <taxon>Basidiomycota</taxon>
        <taxon>Agaricomycotina</taxon>
        <taxon>Tremellomycetes</taxon>
        <taxon>Trichosporonales</taxon>
        <taxon>Trichosporonaceae</taxon>
        <taxon>Vanrija</taxon>
    </lineage>
</organism>
<evidence type="ECO:0000256" key="1">
    <source>
        <dbReference type="ARBA" id="ARBA00004613"/>
    </source>
</evidence>
<dbReference type="GeneID" id="95988361"/>
<keyword evidence="9" id="KW-1185">Reference proteome</keyword>
<keyword evidence="3 6" id="KW-0732">Signal</keyword>
<evidence type="ECO:0000313" key="8">
    <source>
        <dbReference type="EMBL" id="KAL1407882.1"/>
    </source>
</evidence>
<reference evidence="8 9" key="1">
    <citation type="submission" date="2023-08" db="EMBL/GenBank/DDBJ databases">
        <title>Annotated Genome Sequence of Vanrija albida AlHP1.</title>
        <authorList>
            <person name="Herzog R."/>
        </authorList>
    </citation>
    <scope>NUCLEOTIDE SEQUENCE [LARGE SCALE GENOMIC DNA]</scope>
    <source>
        <strain evidence="8 9">AlHP1</strain>
    </source>
</reference>
<evidence type="ECO:0000256" key="6">
    <source>
        <dbReference type="SAM" id="SignalP"/>
    </source>
</evidence>
<name>A0ABR3PZZ6_9TREE</name>
<comment type="caution">
    <text evidence="8">The sequence shown here is derived from an EMBL/GenBank/DDBJ whole genome shotgun (WGS) entry which is preliminary data.</text>
</comment>
<evidence type="ECO:0000256" key="2">
    <source>
        <dbReference type="ARBA" id="ARBA00022525"/>
    </source>
</evidence>
<feature type="region of interest" description="Disordered" evidence="5">
    <location>
        <begin position="101"/>
        <end position="159"/>
    </location>
</feature>
<dbReference type="InterPro" id="IPR008427">
    <property type="entry name" value="Extracellular_membr_CFEM_dom"/>
</dbReference>
<feature type="signal peptide" evidence="6">
    <location>
        <begin position="1"/>
        <end position="19"/>
    </location>
</feature>
<feature type="domain" description="CFEM" evidence="7">
    <location>
        <begin position="32"/>
        <end position="84"/>
    </location>
</feature>
<accession>A0ABR3PZZ6</accession>
<evidence type="ECO:0000313" key="9">
    <source>
        <dbReference type="Proteomes" id="UP001565368"/>
    </source>
</evidence>
<dbReference type="Pfam" id="PF05730">
    <property type="entry name" value="CFEM"/>
    <property type="match status" value="1"/>
</dbReference>
<sequence length="159" mass="16283">MKAFTIFAVLSTLSVSVLAQAPPWTGPVDPLKVDPCLANCSLQAGQAVGCDPTDQKCICTDKKTEFQQAAIPCIISNQCDPIIAQKTSDQVCQYGFITTGGTTSPPAESSTTAAESTTAGPGSSSGVEPTTGAPPTTSGGTAPTCKPKARRRAHVRAQL</sequence>
<proteinExistence type="predicted"/>
<evidence type="ECO:0000256" key="4">
    <source>
        <dbReference type="ARBA" id="ARBA00023157"/>
    </source>
</evidence>